<organism evidence="1 2">
    <name type="scientific">Fusarium duplospermum</name>
    <dbReference type="NCBI Taxonomy" id="1325734"/>
    <lineage>
        <taxon>Eukaryota</taxon>
        <taxon>Fungi</taxon>
        <taxon>Dikarya</taxon>
        <taxon>Ascomycota</taxon>
        <taxon>Pezizomycotina</taxon>
        <taxon>Sordariomycetes</taxon>
        <taxon>Hypocreomycetidae</taxon>
        <taxon>Hypocreales</taxon>
        <taxon>Nectriaceae</taxon>
        <taxon>Fusarium</taxon>
        <taxon>Fusarium solani species complex</taxon>
    </lineage>
</organism>
<dbReference type="OrthoDB" id="5104248at2759"/>
<evidence type="ECO:0000313" key="1">
    <source>
        <dbReference type="EMBL" id="RSL41526.1"/>
    </source>
</evidence>
<accession>A0A428NL72</accession>
<evidence type="ECO:0000313" key="2">
    <source>
        <dbReference type="Proteomes" id="UP000288168"/>
    </source>
</evidence>
<proteinExistence type="predicted"/>
<dbReference type="Proteomes" id="UP000288168">
    <property type="component" value="Unassembled WGS sequence"/>
</dbReference>
<protein>
    <submittedName>
        <fullName evidence="1">Uncharacterized protein</fullName>
    </submittedName>
</protein>
<reference evidence="1 2" key="1">
    <citation type="submission" date="2017-06" db="EMBL/GenBank/DDBJ databases">
        <title>Comparative genomic analysis of Ambrosia Fusariam Clade fungi.</title>
        <authorList>
            <person name="Stajich J.E."/>
            <person name="Carrillo J."/>
            <person name="Kijimoto T."/>
            <person name="Eskalen A."/>
            <person name="O'Donnell K."/>
            <person name="Kasson M."/>
        </authorList>
    </citation>
    <scope>NUCLEOTIDE SEQUENCE [LARGE SCALE GENOMIC DNA]</scope>
    <source>
        <strain evidence="1 2">NRRL62584</strain>
    </source>
</reference>
<name>A0A428NL72_9HYPO</name>
<sequence length="72" mass="7699">MAENIGNGADGLAGQLPGTVYDIGWAPGADTHRDPPWVIMVAMDKYTGPSYLITDAPFEWASLCYEKLPGGK</sequence>
<gene>
    <name evidence="1" type="ORF">CEP54_015791</name>
</gene>
<keyword evidence="2" id="KW-1185">Reference proteome</keyword>
<dbReference type="AlphaFoldDB" id="A0A428NL72"/>
<comment type="caution">
    <text evidence="1">The sequence shown here is derived from an EMBL/GenBank/DDBJ whole genome shotgun (WGS) entry which is preliminary data.</text>
</comment>
<dbReference type="EMBL" id="NKCI01000413">
    <property type="protein sequence ID" value="RSL41526.1"/>
    <property type="molecule type" value="Genomic_DNA"/>
</dbReference>